<keyword evidence="3 5" id="KW-0694">RNA-binding</keyword>
<evidence type="ECO:0000256" key="5">
    <source>
        <dbReference type="PROSITE-ProRule" id="PRU00182"/>
    </source>
</evidence>
<dbReference type="Gene3D" id="3.10.290.10">
    <property type="entry name" value="RNA-binding S4 domain"/>
    <property type="match status" value="1"/>
</dbReference>
<dbReference type="EMBL" id="LK028559">
    <property type="protein sequence ID" value="CDR30087.1"/>
    <property type="molecule type" value="Genomic_DNA"/>
</dbReference>
<dbReference type="GO" id="GO:0019843">
    <property type="term" value="F:rRNA binding"/>
    <property type="evidence" value="ECO:0007669"/>
    <property type="project" value="UniProtKB-KW"/>
</dbReference>
<sequence length="81" mass="9277">MRIDKYLKVSRIIKRRSVAKDVADADRIFINGLLAKPGKTVKIGDTITLHLGLKILTFKITSLTPIKDQEMYEFISEEKRS</sequence>
<keyword evidence="1" id="KW-0820">tRNA-binding</keyword>
<organism evidence="7 8">
    <name type="scientific">Acholeplasma oculi</name>
    <dbReference type="NCBI Taxonomy" id="35623"/>
    <lineage>
        <taxon>Bacteria</taxon>
        <taxon>Bacillati</taxon>
        <taxon>Mycoplasmatota</taxon>
        <taxon>Mollicutes</taxon>
        <taxon>Acholeplasmatales</taxon>
        <taxon>Acholeplasmataceae</taxon>
        <taxon>Acholeplasma</taxon>
    </lineage>
</organism>
<evidence type="ECO:0000313" key="7">
    <source>
        <dbReference type="EMBL" id="CDR30087.1"/>
    </source>
</evidence>
<dbReference type="GO" id="GO:0006412">
    <property type="term" value="P:translation"/>
    <property type="evidence" value="ECO:0007669"/>
    <property type="project" value="UniProtKB-KW"/>
</dbReference>
<dbReference type="STRING" id="35623.Aocu_00140"/>
<evidence type="ECO:0000313" key="8">
    <source>
        <dbReference type="Proteomes" id="UP000032434"/>
    </source>
</evidence>
<feature type="domain" description="RNA-binding S4" evidence="6">
    <location>
        <begin position="1"/>
        <end position="61"/>
    </location>
</feature>
<dbReference type="CDD" id="cd00165">
    <property type="entry name" value="S4"/>
    <property type="match status" value="1"/>
</dbReference>
<dbReference type="SUPFAM" id="SSF55174">
    <property type="entry name" value="Alpha-L RNA-binding motif"/>
    <property type="match status" value="1"/>
</dbReference>
<dbReference type="InterPro" id="IPR036986">
    <property type="entry name" value="S4_RNA-bd_sf"/>
</dbReference>
<gene>
    <name evidence="7" type="ORF">Aocu_00140</name>
</gene>
<dbReference type="InterPro" id="IPR025490">
    <property type="entry name" value="RqcP"/>
</dbReference>
<accession>A0A061AGK0</accession>
<keyword evidence="8" id="KW-1185">Reference proteome</keyword>
<evidence type="ECO:0000259" key="6">
    <source>
        <dbReference type="SMART" id="SM00363"/>
    </source>
</evidence>
<dbReference type="PIRSF" id="PIRSF038881">
    <property type="entry name" value="RNAbp_HP1423"/>
    <property type="match status" value="1"/>
</dbReference>
<dbReference type="AlphaFoldDB" id="A0A061AGK0"/>
<dbReference type="PROSITE" id="PS50889">
    <property type="entry name" value="S4"/>
    <property type="match status" value="1"/>
</dbReference>
<reference evidence="8" key="1">
    <citation type="submission" date="2014-05" db="EMBL/GenBank/DDBJ databases">
        <authorList>
            <person name="Kube M."/>
        </authorList>
    </citation>
    <scope>NUCLEOTIDE SEQUENCE [LARGE SCALE GENOMIC DNA]</scope>
</reference>
<dbReference type="GO" id="GO:0000049">
    <property type="term" value="F:tRNA binding"/>
    <property type="evidence" value="ECO:0007669"/>
    <property type="project" value="UniProtKB-KW"/>
</dbReference>
<protein>
    <submittedName>
        <fullName evidence="7">RNA-binding S4 domain containing protein</fullName>
    </submittedName>
</protein>
<dbReference type="PATRIC" id="fig|35623.3.peg.14"/>
<dbReference type="FunCoup" id="A0A061AGK0">
    <property type="interactions" value="12"/>
</dbReference>
<dbReference type="OrthoDB" id="9805210at2"/>
<proteinExistence type="predicted"/>
<evidence type="ECO:0000256" key="1">
    <source>
        <dbReference type="ARBA" id="ARBA00022555"/>
    </source>
</evidence>
<keyword evidence="4" id="KW-0648">Protein biosynthesis</keyword>
<dbReference type="KEGG" id="aoc:Aocu_00140"/>
<dbReference type="Pfam" id="PF01479">
    <property type="entry name" value="S4"/>
    <property type="match status" value="1"/>
</dbReference>
<name>A0A061AGK0_9MOLU</name>
<dbReference type="Proteomes" id="UP000032434">
    <property type="component" value="Chromosome 1"/>
</dbReference>
<evidence type="ECO:0000256" key="2">
    <source>
        <dbReference type="ARBA" id="ARBA00022730"/>
    </source>
</evidence>
<dbReference type="InterPro" id="IPR002942">
    <property type="entry name" value="S4_RNA-bd"/>
</dbReference>
<evidence type="ECO:0000256" key="3">
    <source>
        <dbReference type="ARBA" id="ARBA00022884"/>
    </source>
</evidence>
<keyword evidence="2" id="KW-0699">rRNA-binding</keyword>
<dbReference type="RefSeq" id="WP_045748695.1">
    <property type="nucleotide sequence ID" value="NZ_FUZK01000002.1"/>
</dbReference>
<dbReference type="InParanoid" id="A0A061AGK0"/>
<evidence type="ECO:0000256" key="4">
    <source>
        <dbReference type="ARBA" id="ARBA00022917"/>
    </source>
</evidence>
<dbReference type="HOGENOM" id="CLU_101003_4_0_14"/>
<dbReference type="SMART" id="SM00363">
    <property type="entry name" value="S4"/>
    <property type="match status" value="1"/>
</dbReference>